<dbReference type="InterPro" id="IPR000601">
    <property type="entry name" value="PKD_dom"/>
</dbReference>
<name>A0A5C6UVP2_9FLAO</name>
<protein>
    <recommendedName>
        <fullName evidence="1">PKD domain-containing protein</fullName>
    </recommendedName>
</protein>
<dbReference type="SUPFAM" id="SSF49299">
    <property type="entry name" value="PKD domain"/>
    <property type="match status" value="2"/>
</dbReference>
<organism evidence="2 3">
    <name type="scientific">Luteibaculum oceani</name>
    <dbReference type="NCBI Taxonomy" id="1294296"/>
    <lineage>
        <taxon>Bacteria</taxon>
        <taxon>Pseudomonadati</taxon>
        <taxon>Bacteroidota</taxon>
        <taxon>Flavobacteriia</taxon>
        <taxon>Flavobacteriales</taxon>
        <taxon>Luteibaculaceae</taxon>
        <taxon>Luteibaculum</taxon>
    </lineage>
</organism>
<evidence type="ECO:0000313" key="2">
    <source>
        <dbReference type="EMBL" id="TXC77039.1"/>
    </source>
</evidence>
<dbReference type="EMBL" id="VORB01000008">
    <property type="protein sequence ID" value="TXC77039.1"/>
    <property type="molecule type" value="Genomic_DNA"/>
</dbReference>
<gene>
    <name evidence="2" type="ORF">FRX97_09240</name>
</gene>
<dbReference type="Pfam" id="PF18911">
    <property type="entry name" value="PKD_4"/>
    <property type="match status" value="1"/>
</dbReference>
<evidence type="ECO:0000313" key="3">
    <source>
        <dbReference type="Proteomes" id="UP000321168"/>
    </source>
</evidence>
<dbReference type="InterPro" id="IPR035986">
    <property type="entry name" value="PKD_dom_sf"/>
</dbReference>
<comment type="caution">
    <text evidence="2">The sequence shown here is derived from an EMBL/GenBank/DDBJ whole genome shotgun (WGS) entry which is preliminary data.</text>
</comment>
<evidence type="ECO:0000259" key="1">
    <source>
        <dbReference type="Pfam" id="PF18911"/>
    </source>
</evidence>
<feature type="domain" description="PKD" evidence="1">
    <location>
        <begin position="151"/>
        <end position="217"/>
    </location>
</feature>
<keyword evidence="3" id="KW-1185">Reference proteome</keyword>
<accession>A0A5C6UVP2</accession>
<dbReference type="OrthoDB" id="9802683at2"/>
<sequence length="309" mass="36123">MRLALSILLFLSISVSYAQYEKLLIQGDKSFEKMELNGALLKYLKAYEDTATQLVVKKLASTYYLLGEWEKAEEWYFRVFTYTTQTPQDYLDYITCLAYLKKEAKALEFLGYLKEYFPDYKIPDAFEFWLNQRFYAPCIPDKTKDAKISYCVDIDISRSVDTLNKKVKFYWEFDDGTKQAGLRFKKCFKTPGNHKIKLTSVDSSLGHARTSDTTLTVSFIEEANFRVNGNHTVGDLVNFYAFNLKEHPDYYAMAWEISDGTLHFKEAFVHRFYRPATFKITLHIFGKNSNEEIYQIACLTQNWSIKRGS</sequence>
<proteinExistence type="predicted"/>
<dbReference type="Gene3D" id="1.25.40.10">
    <property type="entry name" value="Tetratricopeptide repeat domain"/>
    <property type="match status" value="1"/>
</dbReference>
<dbReference type="RefSeq" id="WP_147014927.1">
    <property type="nucleotide sequence ID" value="NZ_VORB01000008.1"/>
</dbReference>
<dbReference type="InterPro" id="IPR013783">
    <property type="entry name" value="Ig-like_fold"/>
</dbReference>
<dbReference type="Proteomes" id="UP000321168">
    <property type="component" value="Unassembled WGS sequence"/>
</dbReference>
<dbReference type="SUPFAM" id="SSF48452">
    <property type="entry name" value="TPR-like"/>
    <property type="match status" value="1"/>
</dbReference>
<dbReference type="InterPro" id="IPR011990">
    <property type="entry name" value="TPR-like_helical_dom_sf"/>
</dbReference>
<reference evidence="2 3" key="1">
    <citation type="submission" date="2019-08" db="EMBL/GenBank/DDBJ databases">
        <title>Genome of Luteibaculum oceani JCM 18817.</title>
        <authorList>
            <person name="Bowman J.P."/>
        </authorList>
    </citation>
    <scope>NUCLEOTIDE SEQUENCE [LARGE SCALE GENOMIC DNA]</scope>
    <source>
        <strain evidence="2 3">JCM 18817</strain>
    </source>
</reference>
<dbReference type="Gene3D" id="2.60.40.10">
    <property type="entry name" value="Immunoglobulins"/>
    <property type="match status" value="1"/>
</dbReference>
<dbReference type="AlphaFoldDB" id="A0A5C6UVP2"/>